<comment type="similarity">
    <text evidence="2 8">Belongs to the major facilitator superfamily. Bcr/CmlA family.</text>
</comment>
<name>A0ABS2N0U7_9BACI</name>
<dbReference type="RefSeq" id="WP_204499478.1">
    <property type="nucleotide sequence ID" value="NZ_JAFBDR010000010.1"/>
</dbReference>
<sequence length="409" mass="43621">MDTLTKTKRLQLAFLLGSLSILGPFTIDMYLPSFPTIVEEFHTNASLVQISLTTCLLGLGLGQLIIGPMSDVQGRRKPLLIFLGLYLLSSLTCAVAPNIYVLIVSRFIQGFAAAGGLVISRAIVRDLFSGRELTKFFANLMLIGNLGPIVAPVLGGAILSFANWHVVFVVLACVSLILTLAVSLKLEETLPTEKRIPSNFKQVVGNFGSLLKDREFTGYAFAQGFTIAGIFAYVAGIPFVYQNIYGVSPQVFSFLFGVNGFGLIIGTQMVGRVSAVSEKTFLKIGLTMSNSAAILLLMALLLKAPLVFVAVPIFFLVTSISIIATSCFSLAIETKGHIAGSASALLGVLPFVLGSFIAPLAGIAGEDTAIPMGIVIASASFLAFLSYFVLVRKAPFKVEATKQMINNDL</sequence>
<dbReference type="Proteomes" id="UP001296943">
    <property type="component" value="Unassembled WGS sequence"/>
</dbReference>
<comment type="caution">
    <text evidence="10">The sequence shown here is derived from an EMBL/GenBank/DDBJ whole genome shotgun (WGS) entry which is preliminary data.</text>
</comment>
<keyword evidence="4 8" id="KW-1003">Cell membrane</keyword>
<feature type="domain" description="Major facilitator superfamily (MFS) profile" evidence="9">
    <location>
        <begin position="12"/>
        <end position="395"/>
    </location>
</feature>
<comment type="subcellular location">
    <subcellularLocation>
        <location evidence="1 8">Cell membrane</location>
        <topology evidence="1 8">Multi-pass membrane protein</topology>
    </subcellularLocation>
</comment>
<evidence type="ECO:0000313" key="10">
    <source>
        <dbReference type="EMBL" id="MBM7571668.1"/>
    </source>
</evidence>
<evidence type="ECO:0000313" key="11">
    <source>
        <dbReference type="Proteomes" id="UP001296943"/>
    </source>
</evidence>
<keyword evidence="7 8" id="KW-0472">Membrane</keyword>
<evidence type="ECO:0000256" key="6">
    <source>
        <dbReference type="ARBA" id="ARBA00022989"/>
    </source>
</evidence>
<organism evidence="10 11">
    <name type="scientific">Aquibacillus albus</name>
    <dbReference type="NCBI Taxonomy" id="1168171"/>
    <lineage>
        <taxon>Bacteria</taxon>
        <taxon>Bacillati</taxon>
        <taxon>Bacillota</taxon>
        <taxon>Bacilli</taxon>
        <taxon>Bacillales</taxon>
        <taxon>Bacillaceae</taxon>
        <taxon>Aquibacillus</taxon>
    </lineage>
</organism>
<evidence type="ECO:0000256" key="5">
    <source>
        <dbReference type="ARBA" id="ARBA00022692"/>
    </source>
</evidence>
<feature type="transmembrane region" description="Helical" evidence="8">
    <location>
        <begin position="370"/>
        <end position="390"/>
    </location>
</feature>
<feature type="transmembrane region" description="Helical" evidence="8">
    <location>
        <begin position="136"/>
        <end position="158"/>
    </location>
</feature>
<feature type="transmembrane region" description="Helical" evidence="8">
    <location>
        <begin position="107"/>
        <end position="124"/>
    </location>
</feature>
<dbReference type="Gene3D" id="1.20.1720.10">
    <property type="entry name" value="Multidrug resistance protein D"/>
    <property type="match status" value="1"/>
</dbReference>
<feature type="transmembrane region" description="Helical" evidence="8">
    <location>
        <begin position="12"/>
        <end position="31"/>
    </location>
</feature>
<evidence type="ECO:0000256" key="1">
    <source>
        <dbReference type="ARBA" id="ARBA00004651"/>
    </source>
</evidence>
<evidence type="ECO:0000256" key="3">
    <source>
        <dbReference type="ARBA" id="ARBA00022448"/>
    </source>
</evidence>
<dbReference type="PROSITE" id="PS50850">
    <property type="entry name" value="MFS"/>
    <property type="match status" value="1"/>
</dbReference>
<proteinExistence type="inferred from homology"/>
<evidence type="ECO:0000256" key="2">
    <source>
        <dbReference type="ARBA" id="ARBA00006236"/>
    </source>
</evidence>
<evidence type="ECO:0000256" key="8">
    <source>
        <dbReference type="RuleBase" id="RU365088"/>
    </source>
</evidence>
<reference evidence="10 11" key="1">
    <citation type="submission" date="2021-01" db="EMBL/GenBank/DDBJ databases">
        <title>Genomic Encyclopedia of Type Strains, Phase IV (KMG-IV): sequencing the most valuable type-strain genomes for metagenomic binning, comparative biology and taxonomic classification.</title>
        <authorList>
            <person name="Goeker M."/>
        </authorList>
    </citation>
    <scope>NUCLEOTIDE SEQUENCE [LARGE SCALE GENOMIC DNA]</scope>
    <source>
        <strain evidence="10 11">DSM 23711</strain>
    </source>
</reference>
<dbReference type="InterPro" id="IPR036259">
    <property type="entry name" value="MFS_trans_sf"/>
</dbReference>
<dbReference type="InterPro" id="IPR004812">
    <property type="entry name" value="Efflux_drug-R_Bcr/CmlA"/>
</dbReference>
<feature type="transmembrane region" description="Helical" evidence="8">
    <location>
        <begin position="247"/>
        <end position="269"/>
    </location>
</feature>
<evidence type="ECO:0000259" key="9">
    <source>
        <dbReference type="PROSITE" id="PS50850"/>
    </source>
</evidence>
<feature type="transmembrane region" description="Helical" evidence="8">
    <location>
        <begin position="281"/>
        <end position="302"/>
    </location>
</feature>
<dbReference type="Pfam" id="PF07690">
    <property type="entry name" value="MFS_1"/>
    <property type="match status" value="1"/>
</dbReference>
<protein>
    <recommendedName>
        <fullName evidence="8">Bcr/CflA family efflux transporter</fullName>
    </recommendedName>
</protein>
<feature type="transmembrane region" description="Helical" evidence="8">
    <location>
        <begin position="308"/>
        <end position="332"/>
    </location>
</feature>
<feature type="transmembrane region" description="Helical" evidence="8">
    <location>
        <begin position="344"/>
        <end position="364"/>
    </location>
</feature>
<feature type="transmembrane region" description="Helical" evidence="8">
    <location>
        <begin position="219"/>
        <end position="241"/>
    </location>
</feature>
<feature type="transmembrane region" description="Helical" evidence="8">
    <location>
        <begin position="46"/>
        <end position="67"/>
    </location>
</feature>
<dbReference type="NCBIfam" id="TIGR00710">
    <property type="entry name" value="efflux_Bcr_CflA"/>
    <property type="match status" value="1"/>
</dbReference>
<dbReference type="InterPro" id="IPR020846">
    <property type="entry name" value="MFS_dom"/>
</dbReference>
<keyword evidence="11" id="KW-1185">Reference proteome</keyword>
<dbReference type="PANTHER" id="PTHR23502">
    <property type="entry name" value="MAJOR FACILITATOR SUPERFAMILY"/>
    <property type="match status" value="1"/>
</dbReference>
<dbReference type="InterPro" id="IPR011701">
    <property type="entry name" value="MFS"/>
</dbReference>
<keyword evidence="3 8" id="KW-0813">Transport</keyword>
<gene>
    <name evidence="10" type="ORF">JOC48_002167</name>
</gene>
<dbReference type="EMBL" id="JAFBDR010000010">
    <property type="protein sequence ID" value="MBM7571668.1"/>
    <property type="molecule type" value="Genomic_DNA"/>
</dbReference>
<accession>A0ABS2N0U7</accession>
<keyword evidence="5 8" id="KW-0812">Transmembrane</keyword>
<dbReference type="SUPFAM" id="SSF103473">
    <property type="entry name" value="MFS general substrate transporter"/>
    <property type="match status" value="1"/>
</dbReference>
<feature type="transmembrane region" description="Helical" evidence="8">
    <location>
        <begin position="164"/>
        <end position="186"/>
    </location>
</feature>
<feature type="transmembrane region" description="Helical" evidence="8">
    <location>
        <begin position="79"/>
        <end position="101"/>
    </location>
</feature>
<keyword evidence="6 8" id="KW-1133">Transmembrane helix</keyword>
<evidence type="ECO:0000256" key="7">
    <source>
        <dbReference type="ARBA" id="ARBA00023136"/>
    </source>
</evidence>
<dbReference type="PANTHER" id="PTHR23502:SF132">
    <property type="entry name" value="POLYAMINE TRANSPORTER 2-RELATED"/>
    <property type="match status" value="1"/>
</dbReference>
<evidence type="ECO:0000256" key="4">
    <source>
        <dbReference type="ARBA" id="ARBA00022475"/>
    </source>
</evidence>
<dbReference type="CDD" id="cd17320">
    <property type="entry name" value="MFS_MdfA_MDR_like"/>
    <property type="match status" value="1"/>
</dbReference>